<dbReference type="InterPro" id="IPR036397">
    <property type="entry name" value="RNaseH_sf"/>
</dbReference>
<dbReference type="GO" id="GO:0003676">
    <property type="term" value="F:nucleic acid binding"/>
    <property type="evidence" value="ECO:0007669"/>
    <property type="project" value="InterPro"/>
</dbReference>
<evidence type="ECO:0000313" key="2">
    <source>
        <dbReference type="Proteomes" id="UP000203886"/>
    </source>
</evidence>
<sequence length="196" mass="21841">MAEQIIIGIDPSSVKIALVVTYGSDTSRVDANIYKLRKEQDFALRCGFAYKTVSRELKRLAARHPDAELFAFIEEPVVGRGGAYSTISQSKVHGAIIAACYCSGVVVKTSGVNNATAKKQIVGAGNASKTDIRRWAKVYWGNLEEQIVKFNKGDQQDIADAGMINRYGWKVVQTQNKLARYKNKRSVKRRRITRKV</sequence>
<dbReference type="EMBL" id="KR063280">
    <property type="protein sequence ID" value="AKL88378.1"/>
    <property type="molecule type" value="Genomic_DNA"/>
</dbReference>
<dbReference type="KEGG" id="vg:28801147"/>
<proteinExistence type="predicted"/>
<organism evidence="1 2">
    <name type="scientific">Gordonia phage GMA6</name>
    <dbReference type="NCBI Taxonomy" id="1647285"/>
    <lineage>
        <taxon>Viruses</taxon>
        <taxon>Duplodnaviria</taxon>
        <taxon>Heunggongvirae</taxon>
        <taxon>Uroviricota</taxon>
        <taxon>Caudoviricetes</taxon>
        <taxon>Bendigovirus</taxon>
        <taxon>Bendigovirus GMA6</taxon>
    </lineage>
</organism>
<dbReference type="InterPro" id="IPR012337">
    <property type="entry name" value="RNaseH-like_sf"/>
</dbReference>
<dbReference type="Proteomes" id="UP000203886">
    <property type="component" value="Segment"/>
</dbReference>
<dbReference type="GeneID" id="28801147"/>
<dbReference type="RefSeq" id="YP_009273579.1">
    <property type="nucleotide sequence ID" value="NC_030906.1"/>
</dbReference>
<dbReference type="Gene3D" id="3.30.420.10">
    <property type="entry name" value="Ribonuclease H-like superfamily/Ribonuclease H"/>
    <property type="match status" value="1"/>
</dbReference>
<keyword evidence="2" id="KW-1185">Reference proteome</keyword>
<protein>
    <submittedName>
        <fullName evidence="1">Putative holliday junction resolvase</fullName>
    </submittedName>
</protein>
<reference evidence="1 2" key="1">
    <citation type="journal article" date="2015" name="PLoS ONE">
        <title>Lysis to Kill: Evaluation of the Lytic Abilities, and Genomics of Nine Bacteriophages Infective for Gordonia spp. and Their Potential Use in Activated Sludge Foam Biocontrol.</title>
        <authorList>
            <person name="Dyson Z.A."/>
            <person name="Tucci J."/>
            <person name="Seviour R.J."/>
            <person name="Petrovski S."/>
        </authorList>
    </citation>
    <scope>NUCLEOTIDE SEQUENCE [LARGE SCALE GENOMIC DNA]</scope>
</reference>
<accession>A0A0K0NLB5</accession>
<name>A0A0K0NLB5_9CAUD</name>
<dbReference type="SUPFAM" id="SSF53098">
    <property type="entry name" value="Ribonuclease H-like"/>
    <property type="match status" value="1"/>
</dbReference>
<gene>
    <name evidence="1" type="ORF">GMA6_97</name>
</gene>
<evidence type="ECO:0000313" key="1">
    <source>
        <dbReference type="EMBL" id="AKL88378.1"/>
    </source>
</evidence>